<feature type="domain" description="EF-hand" evidence="4">
    <location>
        <begin position="150"/>
        <end position="181"/>
    </location>
</feature>
<dbReference type="SMART" id="SM00054">
    <property type="entry name" value="EFh"/>
    <property type="match status" value="3"/>
</dbReference>
<gene>
    <name evidence="5" type="ORF">AWRI3580_g3018</name>
</gene>
<evidence type="ECO:0000256" key="2">
    <source>
        <dbReference type="ARBA" id="ARBA00022837"/>
    </source>
</evidence>
<dbReference type="SUPFAM" id="SSF47473">
    <property type="entry name" value="EF-hand"/>
    <property type="match status" value="1"/>
</dbReference>
<dbReference type="FunFam" id="1.10.238.10:FF:000001">
    <property type="entry name" value="Calmodulin 1"/>
    <property type="match status" value="1"/>
</dbReference>
<dbReference type="VEuPathDB" id="FungiDB:AWRI3580_g3018"/>
<dbReference type="OrthoDB" id="343296at2759"/>
<evidence type="ECO:0000313" key="5">
    <source>
        <dbReference type="EMBL" id="OEJ86717.1"/>
    </source>
</evidence>
<keyword evidence="6" id="KW-1185">Reference proteome</keyword>
<feature type="domain" description="EF-hand" evidence="4">
    <location>
        <begin position="35"/>
        <end position="70"/>
    </location>
</feature>
<dbReference type="GO" id="GO:0016460">
    <property type="term" value="C:myosin II complex"/>
    <property type="evidence" value="ECO:0007669"/>
    <property type="project" value="TreeGrafter"/>
</dbReference>
<sequence length="181" mass="20635">MSSRYSSANYSKPVVSPKKRHQSTSSDSQKTISDAERQEIYEAFTLFDLDNDGFVDYHEMKVAFRALGFELSKSELMTILNTFGETANPSKSRKARVSYDNFYKIAATKVLERDPIDELKRAFALFDLEGKGVITFDDLKAVAEELNEDISDEELHKMIDEFDLDDDGGINEQEFIDICID</sequence>
<dbReference type="PANTHER" id="PTHR23048:SF59">
    <property type="entry name" value="EF-HAND SUPERFAMILY PROTEIN"/>
    <property type="match status" value="1"/>
</dbReference>
<evidence type="ECO:0000256" key="3">
    <source>
        <dbReference type="SAM" id="MobiDB-lite"/>
    </source>
</evidence>
<keyword evidence="1" id="KW-0677">Repeat</keyword>
<dbReference type="InterPro" id="IPR002048">
    <property type="entry name" value="EF_hand_dom"/>
</dbReference>
<keyword evidence="5" id="KW-0131">Cell cycle</keyword>
<dbReference type="PROSITE" id="PS50222">
    <property type="entry name" value="EF_HAND_2"/>
    <property type="match status" value="3"/>
</dbReference>
<organism evidence="5 6">
    <name type="scientific">Hanseniaspora uvarum</name>
    <name type="common">Yeast</name>
    <name type="synonym">Kloeckera apiculata</name>
    <dbReference type="NCBI Taxonomy" id="29833"/>
    <lineage>
        <taxon>Eukaryota</taxon>
        <taxon>Fungi</taxon>
        <taxon>Dikarya</taxon>
        <taxon>Ascomycota</taxon>
        <taxon>Saccharomycotina</taxon>
        <taxon>Saccharomycetes</taxon>
        <taxon>Saccharomycodales</taxon>
        <taxon>Saccharomycodaceae</taxon>
        <taxon>Hanseniaspora</taxon>
    </lineage>
</organism>
<protein>
    <submittedName>
        <fullName evidence="5">Cell division control protein 31</fullName>
    </submittedName>
</protein>
<dbReference type="GO" id="GO:0051301">
    <property type="term" value="P:cell division"/>
    <property type="evidence" value="ECO:0007669"/>
    <property type="project" value="UniProtKB-KW"/>
</dbReference>
<feature type="compositionally biased region" description="Polar residues" evidence="3">
    <location>
        <begin position="1"/>
        <end position="10"/>
    </location>
</feature>
<dbReference type="Pfam" id="PF13499">
    <property type="entry name" value="EF-hand_7"/>
    <property type="match status" value="2"/>
</dbReference>
<evidence type="ECO:0000259" key="4">
    <source>
        <dbReference type="PROSITE" id="PS50222"/>
    </source>
</evidence>
<keyword evidence="2" id="KW-0106">Calcium</keyword>
<dbReference type="GO" id="GO:0005509">
    <property type="term" value="F:calcium ion binding"/>
    <property type="evidence" value="ECO:0007669"/>
    <property type="project" value="InterPro"/>
</dbReference>
<feature type="compositionally biased region" description="Polar residues" evidence="3">
    <location>
        <begin position="23"/>
        <end position="32"/>
    </location>
</feature>
<dbReference type="PANTHER" id="PTHR23048">
    <property type="entry name" value="MYOSIN LIGHT CHAIN 1, 3"/>
    <property type="match status" value="1"/>
</dbReference>
<dbReference type="EMBL" id="LPNN01000005">
    <property type="protein sequence ID" value="OEJ86717.1"/>
    <property type="molecule type" value="Genomic_DNA"/>
</dbReference>
<feature type="domain" description="EF-hand" evidence="4">
    <location>
        <begin position="114"/>
        <end position="149"/>
    </location>
</feature>
<reference evidence="6" key="1">
    <citation type="journal article" date="2016" name="Genome Announc.">
        <title>Genome sequences of three species of Hanseniaspora isolated from spontaneous wine fermentations.</title>
        <authorList>
            <person name="Sternes P.R."/>
            <person name="Lee D."/>
            <person name="Kutyna D.R."/>
            <person name="Borneman A.R."/>
        </authorList>
    </citation>
    <scope>NUCLEOTIDE SEQUENCE [LARGE SCALE GENOMIC DNA]</scope>
    <source>
        <strain evidence="6">AWRI3580</strain>
    </source>
</reference>
<dbReference type="Gene3D" id="1.10.238.10">
    <property type="entry name" value="EF-hand"/>
    <property type="match status" value="2"/>
</dbReference>
<dbReference type="InterPro" id="IPR050230">
    <property type="entry name" value="CALM/Myosin/TropC-like"/>
</dbReference>
<dbReference type="InterPro" id="IPR011992">
    <property type="entry name" value="EF-hand-dom_pair"/>
</dbReference>
<name>A0A1E5RIK0_HANUV</name>
<dbReference type="InterPro" id="IPR018247">
    <property type="entry name" value="EF_Hand_1_Ca_BS"/>
</dbReference>
<accession>A0A1E5RIK0</accession>
<dbReference type="CDD" id="cd00051">
    <property type="entry name" value="EFh"/>
    <property type="match status" value="1"/>
</dbReference>
<dbReference type="PROSITE" id="PS00018">
    <property type="entry name" value="EF_HAND_1"/>
    <property type="match status" value="1"/>
</dbReference>
<keyword evidence="5" id="KW-0132">Cell division</keyword>
<dbReference type="AlphaFoldDB" id="A0A1E5RIK0"/>
<evidence type="ECO:0000313" key="6">
    <source>
        <dbReference type="Proteomes" id="UP000095358"/>
    </source>
</evidence>
<evidence type="ECO:0000256" key="1">
    <source>
        <dbReference type="ARBA" id="ARBA00022737"/>
    </source>
</evidence>
<comment type="caution">
    <text evidence="5">The sequence shown here is derived from an EMBL/GenBank/DDBJ whole genome shotgun (WGS) entry which is preliminary data.</text>
</comment>
<feature type="region of interest" description="Disordered" evidence="3">
    <location>
        <begin position="1"/>
        <end position="32"/>
    </location>
</feature>
<dbReference type="STRING" id="29833.A0A1E5RIK0"/>
<dbReference type="Proteomes" id="UP000095358">
    <property type="component" value="Unassembled WGS sequence"/>
</dbReference>
<proteinExistence type="predicted"/>